<dbReference type="RefSeq" id="WP_157301797.1">
    <property type="nucleotide sequence ID" value="NZ_BAAAZB010000004.1"/>
</dbReference>
<keyword evidence="2" id="KW-1185">Reference proteome</keyword>
<organism evidence="1 2">
    <name type="scientific">Chitinophaga oryziterrae</name>
    <dbReference type="NCBI Taxonomy" id="1031224"/>
    <lineage>
        <taxon>Bacteria</taxon>
        <taxon>Pseudomonadati</taxon>
        <taxon>Bacteroidota</taxon>
        <taxon>Chitinophagia</taxon>
        <taxon>Chitinophagales</taxon>
        <taxon>Chitinophagaceae</taxon>
        <taxon>Chitinophaga</taxon>
    </lineage>
</organism>
<accession>A0A6N8JD05</accession>
<sequence length="75" mass="8767">MVVKNNADEWQDSYFDENRGRLTIQELRTFPGCEHYSDEQAEEIVESIYQIALLVFDIADWKRSQEGPSHMDGTL</sequence>
<reference evidence="1 2" key="1">
    <citation type="submission" date="2019-12" db="EMBL/GenBank/DDBJ databases">
        <title>The draft genomic sequence of strain Chitinophaga oryziterrae JCM 16595.</title>
        <authorList>
            <person name="Zhang X."/>
        </authorList>
    </citation>
    <scope>NUCLEOTIDE SEQUENCE [LARGE SCALE GENOMIC DNA]</scope>
    <source>
        <strain evidence="1 2">JCM 16595</strain>
    </source>
</reference>
<evidence type="ECO:0000313" key="1">
    <source>
        <dbReference type="EMBL" id="MVT43195.1"/>
    </source>
</evidence>
<dbReference type="AlphaFoldDB" id="A0A6N8JD05"/>
<protein>
    <submittedName>
        <fullName evidence="1">Uncharacterized protein</fullName>
    </submittedName>
</protein>
<proteinExistence type="predicted"/>
<name>A0A6N8JD05_9BACT</name>
<dbReference type="OrthoDB" id="675181at2"/>
<dbReference type="EMBL" id="WRXO01000006">
    <property type="protein sequence ID" value="MVT43195.1"/>
    <property type="molecule type" value="Genomic_DNA"/>
</dbReference>
<evidence type="ECO:0000313" key="2">
    <source>
        <dbReference type="Proteomes" id="UP000468388"/>
    </source>
</evidence>
<comment type="caution">
    <text evidence="1">The sequence shown here is derived from an EMBL/GenBank/DDBJ whole genome shotgun (WGS) entry which is preliminary data.</text>
</comment>
<gene>
    <name evidence="1" type="ORF">GO495_21540</name>
</gene>
<dbReference type="Proteomes" id="UP000468388">
    <property type="component" value="Unassembled WGS sequence"/>
</dbReference>